<feature type="transmembrane region" description="Helical" evidence="1">
    <location>
        <begin position="24"/>
        <end position="41"/>
    </location>
</feature>
<evidence type="ECO:0000256" key="1">
    <source>
        <dbReference type="SAM" id="Phobius"/>
    </source>
</evidence>
<keyword evidence="3" id="KW-1185">Reference proteome</keyword>
<dbReference type="OrthoDB" id="4068068at2759"/>
<sequence length="299" mass="33570">MVNSNALDLIRVYEQRKKNFKKRLIGQLNYLGFASIIIQYLKFGSSIWVLLLRLFIQSLLSSPFPSEFQMRRLAMSTYHRQIPGLRNSNSAQLGNPTGMNELSMPGAFGSINSGETASSESTEDMTKRLRTNISWFLFHCSLSFNCLLILFCIIWPKNFKSKLEDFSFGRSDLQNTPSPFNNDNGLIGGEFKGSVFIQLIGERLPSSNFWGNVHLIMFDFLILICQFGLFCLTCFEDEITPKDDHNDETTSDAVNTSKADGYGGDVVATVIHPSAIVDTILNGDIEEEEILQPGTQSMV</sequence>
<proteinExistence type="predicted"/>
<dbReference type="AlphaFoldDB" id="A0A1G4MDG0"/>
<dbReference type="OMA" id="GTEMLYN"/>
<evidence type="ECO:0000313" key="3">
    <source>
        <dbReference type="Proteomes" id="UP000190831"/>
    </source>
</evidence>
<name>A0A1G4MDG0_LACFM</name>
<keyword evidence="1" id="KW-1133">Transmembrane helix</keyword>
<keyword evidence="1" id="KW-0812">Transmembrane</keyword>
<feature type="transmembrane region" description="Helical" evidence="1">
    <location>
        <begin position="213"/>
        <end position="235"/>
    </location>
</feature>
<feature type="transmembrane region" description="Helical" evidence="1">
    <location>
        <begin position="135"/>
        <end position="156"/>
    </location>
</feature>
<reference evidence="3" key="1">
    <citation type="submission" date="2016-03" db="EMBL/GenBank/DDBJ databases">
        <authorList>
            <person name="Devillers H."/>
        </authorList>
    </citation>
    <scope>NUCLEOTIDE SEQUENCE [LARGE SCALE GENOMIC DNA]</scope>
</reference>
<organism evidence="2 3">
    <name type="scientific">Lachancea fermentati</name>
    <name type="common">Zygosaccharomyces fermentati</name>
    <dbReference type="NCBI Taxonomy" id="4955"/>
    <lineage>
        <taxon>Eukaryota</taxon>
        <taxon>Fungi</taxon>
        <taxon>Dikarya</taxon>
        <taxon>Ascomycota</taxon>
        <taxon>Saccharomycotina</taxon>
        <taxon>Saccharomycetes</taxon>
        <taxon>Saccharomycetales</taxon>
        <taxon>Saccharomycetaceae</taxon>
        <taxon>Lachancea</taxon>
    </lineage>
</organism>
<protein>
    <submittedName>
        <fullName evidence="2">LAFE_0E08812g1_1</fullName>
    </submittedName>
</protein>
<dbReference type="EMBL" id="LT598488">
    <property type="protein sequence ID" value="SCW01857.1"/>
    <property type="molecule type" value="Genomic_DNA"/>
</dbReference>
<accession>A0A1G4MDG0</accession>
<gene>
    <name evidence="2" type="ORF">LAFE_0E08812G</name>
</gene>
<keyword evidence="1" id="KW-0472">Membrane</keyword>
<evidence type="ECO:0000313" key="2">
    <source>
        <dbReference type="EMBL" id="SCW01857.1"/>
    </source>
</evidence>
<dbReference type="Proteomes" id="UP000190831">
    <property type="component" value="Chromosome E"/>
</dbReference>